<evidence type="ECO:0000256" key="1">
    <source>
        <dbReference type="SAM" id="MobiDB-lite"/>
    </source>
</evidence>
<protein>
    <submittedName>
        <fullName evidence="2">Uncharacterized protein</fullName>
    </submittedName>
</protein>
<dbReference type="Proteomes" id="UP000176998">
    <property type="component" value="Unassembled WGS sequence"/>
</dbReference>
<dbReference type="EMBL" id="MJBS01000082">
    <property type="protein sequence ID" value="OHE95510.1"/>
    <property type="molecule type" value="Genomic_DNA"/>
</dbReference>
<reference evidence="2 3" key="1">
    <citation type="submission" date="2016-09" db="EMBL/GenBank/DDBJ databases">
        <authorList>
            <person name="Capua I."/>
            <person name="De Benedictis P."/>
            <person name="Joannis T."/>
            <person name="Lombin L.H."/>
            <person name="Cattoli G."/>
        </authorList>
    </citation>
    <scope>NUCLEOTIDE SEQUENCE [LARGE SCALE GENOMIC DNA]</scope>
    <source>
        <strain evidence="2 3">IMI 309357</strain>
    </source>
</reference>
<evidence type="ECO:0000313" key="3">
    <source>
        <dbReference type="Proteomes" id="UP000176998"/>
    </source>
</evidence>
<gene>
    <name evidence="2" type="ORF">CORC01_09243</name>
</gene>
<feature type="compositionally biased region" description="Basic residues" evidence="1">
    <location>
        <begin position="193"/>
        <end position="210"/>
    </location>
</feature>
<evidence type="ECO:0000313" key="2">
    <source>
        <dbReference type="EMBL" id="OHE95510.1"/>
    </source>
</evidence>
<feature type="region of interest" description="Disordered" evidence="1">
    <location>
        <begin position="1"/>
        <end position="38"/>
    </location>
</feature>
<dbReference type="AlphaFoldDB" id="A0A1G4B264"/>
<dbReference type="GeneID" id="34562382"/>
<sequence>MDSQGTQMVKKRKRGDDNEAEQAGEKGGNPPGLRRGAIRTRTIELDYDLSGYKAHEVRKLDILATVHGVERRVGEIWNVKSYSEAEKVKVSTKQPRRSTLPSQTMLDLMNESEKEQMDWEKRHLAEYTERSHLQHEEEARQEEARQKEEKARQEEEKARQEEKKALQEKKKALQEKKNVRREKKARLEEKKARQEKKKVRQEKKKVRREKKSLQEKKRALQEKKKVREEKK</sequence>
<dbReference type="OrthoDB" id="10546971at2759"/>
<name>A0A1G4B264_9PEZI</name>
<feature type="region of interest" description="Disordered" evidence="1">
    <location>
        <begin position="84"/>
        <end position="231"/>
    </location>
</feature>
<feature type="compositionally biased region" description="Basic and acidic residues" evidence="1">
    <location>
        <begin position="111"/>
        <end position="177"/>
    </location>
</feature>
<comment type="caution">
    <text evidence="2">The sequence shown here is derived from an EMBL/GenBank/DDBJ whole genome shotgun (WGS) entry which is preliminary data.</text>
</comment>
<feature type="compositionally biased region" description="Polar residues" evidence="1">
    <location>
        <begin position="91"/>
        <end position="105"/>
    </location>
</feature>
<feature type="compositionally biased region" description="Basic and acidic residues" evidence="1">
    <location>
        <begin position="211"/>
        <end position="231"/>
    </location>
</feature>
<keyword evidence="3" id="KW-1185">Reference proteome</keyword>
<proteinExistence type="predicted"/>
<organism evidence="2 3">
    <name type="scientific">Colletotrichum orchidophilum</name>
    <dbReference type="NCBI Taxonomy" id="1209926"/>
    <lineage>
        <taxon>Eukaryota</taxon>
        <taxon>Fungi</taxon>
        <taxon>Dikarya</taxon>
        <taxon>Ascomycota</taxon>
        <taxon>Pezizomycotina</taxon>
        <taxon>Sordariomycetes</taxon>
        <taxon>Hypocreomycetidae</taxon>
        <taxon>Glomerellales</taxon>
        <taxon>Glomerellaceae</taxon>
        <taxon>Colletotrichum</taxon>
    </lineage>
</organism>
<accession>A0A1G4B264</accession>
<dbReference type="RefSeq" id="XP_022472672.1">
    <property type="nucleotide sequence ID" value="XM_022620872.1"/>
</dbReference>